<proteinExistence type="predicted"/>
<dbReference type="EMBL" id="JBDFQZ010000014">
    <property type="protein sequence ID" value="KAK9664839.1"/>
    <property type="molecule type" value="Genomic_DNA"/>
</dbReference>
<keyword evidence="2" id="KW-1185">Reference proteome</keyword>
<accession>A0AAW1GV61</accession>
<evidence type="ECO:0000313" key="1">
    <source>
        <dbReference type="EMBL" id="KAK9664839.1"/>
    </source>
</evidence>
<sequence length="576" mass="66404">MLPKFLGRIKMTEDTKRHQISITRLPLSRLTRPNTIFLTLIFISMFIIFTSDDLSYISLIQIWNSPRNFFSLNLDKNIDNTTVDISPLTPQTCPSNDSSIPSLDWVLVEVDTNYSTNLIRRWLEPGGEPCKDSETADIKFVNIDETKPIVFSTELVHEIVFQAIDERGNAHCLGGDYIEIDISGELWKSRPPLKDYGNGTYSFDLQVQRHFAGNYTMRIILLFRHFKGLSFSPTRFAVDKQLRNFPISFTLTEMMLPELETCKKADFKRGIWAGRWTRHAQNDSCEISDDGRYRCLDPNYPCPTPWCYGSLGSLESNGWIYSAHCSFRLFSGEDAWKCLHHRWIFLWGDSNHIDTIRNVMFFILNVPIPPISRRFDLNITNPEDGSQWIRITNIFNGHWDDKSNYLGLNSLLNEEYRKLLKEYFSGPVVPDTVIFNSGLHDGVHWPNIRRFVGGAQYAANFWKEVVEEVKQRGLNIPNFILRSTITAGGYARTLAFNPNKIEAFNAVLLEKMTATGIVTGIVDSFDMTWAWHYDNRCNDGVHYGRFPAKLKWRDGQIGHQYFVDLMLGHVLLNAIC</sequence>
<dbReference type="PANTHER" id="PTHR35124">
    <property type="entry name" value="CYTOCHROME P450 FAMILY PROTEIN"/>
    <property type="match status" value="1"/>
</dbReference>
<reference evidence="1" key="1">
    <citation type="submission" date="2024-03" db="EMBL/GenBank/DDBJ databases">
        <title>WGS assembly of Saponaria officinalis var. Norfolk2.</title>
        <authorList>
            <person name="Jenkins J."/>
            <person name="Shu S."/>
            <person name="Grimwood J."/>
            <person name="Barry K."/>
            <person name="Goodstein D."/>
            <person name="Schmutz J."/>
            <person name="Leebens-Mack J."/>
            <person name="Osbourn A."/>
        </authorList>
    </citation>
    <scope>NUCLEOTIDE SEQUENCE [LARGE SCALE GENOMIC DNA]</scope>
    <source>
        <strain evidence="1">JIC</strain>
    </source>
</reference>
<protein>
    <recommendedName>
        <fullName evidence="3">F28L1.9 protein</fullName>
    </recommendedName>
</protein>
<gene>
    <name evidence="1" type="ORF">RND81_14G072500</name>
</gene>
<dbReference type="Proteomes" id="UP001443914">
    <property type="component" value="Unassembled WGS sequence"/>
</dbReference>
<evidence type="ECO:0000313" key="2">
    <source>
        <dbReference type="Proteomes" id="UP001443914"/>
    </source>
</evidence>
<evidence type="ECO:0008006" key="3">
    <source>
        <dbReference type="Google" id="ProtNLM"/>
    </source>
</evidence>
<organism evidence="1 2">
    <name type="scientific">Saponaria officinalis</name>
    <name type="common">Common soapwort</name>
    <name type="synonym">Lychnis saponaria</name>
    <dbReference type="NCBI Taxonomy" id="3572"/>
    <lineage>
        <taxon>Eukaryota</taxon>
        <taxon>Viridiplantae</taxon>
        <taxon>Streptophyta</taxon>
        <taxon>Embryophyta</taxon>
        <taxon>Tracheophyta</taxon>
        <taxon>Spermatophyta</taxon>
        <taxon>Magnoliopsida</taxon>
        <taxon>eudicotyledons</taxon>
        <taxon>Gunneridae</taxon>
        <taxon>Pentapetalae</taxon>
        <taxon>Caryophyllales</taxon>
        <taxon>Caryophyllaceae</taxon>
        <taxon>Caryophylleae</taxon>
        <taxon>Saponaria</taxon>
    </lineage>
</organism>
<dbReference type="AlphaFoldDB" id="A0AAW1GV61"/>
<name>A0AAW1GV61_SAPOF</name>
<dbReference type="PANTHER" id="PTHR35124:SF1">
    <property type="entry name" value="CYTOCHROME P450 FAMILY PROTEIN"/>
    <property type="match status" value="1"/>
</dbReference>
<comment type="caution">
    <text evidence="1">The sequence shown here is derived from an EMBL/GenBank/DDBJ whole genome shotgun (WGS) entry which is preliminary data.</text>
</comment>